<evidence type="ECO:0000313" key="4">
    <source>
        <dbReference type="EMBL" id="EFF41494.1"/>
    </source>
</evidence>
<sequence>MKDRLELAKELLSEDGVIFVSIDDTEQAYLKVLMDDIFGEENFVSNIIWQKKNDGSGDDSKHLKNLVEYILIYTKNINHVTFNKLSRDVNDGTYKLKDEFFESRGFYKLKQLDMSSLTWSQGLDFEINYEGINYYAGSSSKKQWEERKIKHAEKDWQWRWSKEKFLWGIENKYIVIKNNKIYSKQYQYVDNNNQLIERFSPFSNLVLNKEISESTGTS</sequence>
<accession>D4XVZ2</accession>
<evidence type="ECO:0000259" key="3">
    <source>
        <dbReference type="Pfam" id="PF01555"/>
    </source>
</evidence>
<dbReference type="EMBL" id="ADNC01000018">
    <property type="protein sequence ID" value="EFF41494.1"/>
    <property type="molecule type" value="Genomic_DNA"/>
</dbReference>
<keyword evidence="5" id="KW-1185">Reference proteome</keyword>
<keyword evidence="1" id="KW-0489">Methyltransferase</keyword>
<dbReference type="GO" id="GO:0003677">
    <property type="term" value="F:DNA binding"/>
    <property type="evidence" value="ECO:0007669"/>
    <property type="project" value="InterPro"/>
</dbReference>
<dbReference type="eggNOG" id="COG2189">
    <property type="taxonomic scope" value="Bacteria"/>
</dbReference>
<evidence type="ECO:0000256" key="2">
    <source>
        <dbReference type="ARBA" id="ARBA00022679"/>
    </source>
</evidence>
<dbReference type="InterPro" id="IPR002941">
    <property type="entry name" value="DNA_methylase_N4/N6"/>
</dbReference>
<dbReference type="SUPFAM" id="SSF53335">
    <property type="entry name" value="S-adenosyl-L-methionine-dependent methyltransferases"/>
    <property type="match status" value="1"/>
</dbReference>
<proteinExistence type="predicted"/>
<comment type="caution">
    <text evidence="4">The sequence shown here is derived from an EMBL/GenBank/DDBJ whole genome shotgun (WGS) entry which is preliminary data.</text>
</comment>
<feature type="domain" description="DNA methylase N-4/N-6" evidence="3">
    <location>
        <begin position="1"/>
        <end position="123"/>
    </location>
</feature>
<dbReference type="Gene3D" id="3.40.50.150">
    <property type="entry name" value="Vaccinia Virus protein VP39"/>
    <property type="match status" value="1"/>
</dbReference>
<dbReference type="Pfam" id="PF01555">
    <property type="entry name" value="N6_N4_Mtase"/>
    <property type="match status" value="1"/>
</dbReference>
<dbReference type="STRING" id="747682.MALL_0015"/>
<evidence type="ECO:0000256" key="1">
    <source>
        <dbReference type="ARBA" id="ARBA00022603"/>
    </source>
</evidence>
<dbReference type="InterPro" id="IPR029063">
    <property type="entry name" value="SAM-dependent_MTases_sf"/>
</dbReference>
<reference evidence="4 5" key="1">
    <citation type="submission" date="2010-03" db="EMBL/GenBank/DDBJ databases">
        <authorList>
            <person name="Glass J.I."/>
            <person name="Benders G.A."/>
            <person name="Durkin A.S."/>
            <person name="Farmerie W.G."/>
            <person name="Hlavinka K."/>
            <person name="Hostetler J."/>
            <person name="Jackson J."/>
            <person name="May M.A."/>
            <person name="Miller R.H."/>
            <person name="Paralanov V."/>
            <person name="Radune D."/>
            <person name="Szczypinski B."/>
            <person name="Brown D.R."/>
        </authorList>
    </citation>
    <scope>NUCLEOTIDE SEQUENCE [LARGE SCALE GENOMIC DNA]</scope>
    <source>
        <strain evidence="4 5">A21JP2</strain>
    </source>
</reference>
<dbReference type="GO" id="GO:0008170">
    <property type="term" value="F:N-methyltransferase activity"/>
    <property type="evidence" value="ECO:0007669"/>
    <property type="project" value="InterPro"/>
</dbReference>
<name>D4XVZ2_9BACT</name>
<protein>
    <recommendedName>
        <fullName evidence="3">DNA methylase N-4/N-6 domain-containing protein</fullName>
    </recommendedName>
</protein>
<dbReference type="Proteomes" id="UP000004757">
    <property type="component" value="Unassembled WGS sequence"/>
</dbReference>
<dbReference type="GO" id="GO:0032259">
    <property type="term" value="P:methylation"/>
    <property type="evidence" value="ECO:0007669"/>
    <property type="project" value="UniProtKB-KW"/>
</dbReference>
<gene>
    <name evidence="4" type="ORF">MALL_0015</name>
</gene>
<organism evidence="4 5">
    <name type="scientific">Mycoplasmopsis alligatoris A21JP2</name>
    <dbReference type="NCBI Taxonomy" id="747682"/>
    <lineage>
        <taxon>Bacteria</taxon>
        <taxon>Bacillati</taxon>
        <taxon>Mycoplasmatota</taxon>
        <taxon>Mycoplasmoidales</taxon>
        <taxon>Metamycoplasmataceae</taxon>
        <taxon>Mycoplasmopsis</taxon>
    </lineage>
</organism>
<keyword evidence="2" id="KW-0808">Transferase</keyword>
<evidence type="ECO:0000313" key="5">
    <source>
        <dbReference type="Proteomes" id="UP000004757"/>
    </source>
</evidence>
<dbReference type="AlphaFoldDB" id="D4XVZ2"/>